<protein>
    <submittedName>
        <fullName evidence="2">Uncharacterized protein</fullName>
    </submittedName>
</protein>
<dbReference type="EMBL" id="VIWT01000001">
    <property type="protein sequence ID" value="TWF99752.1"/>
    <property type="molecule type" value="Genomic_DNA"/>
</dbReference>
<feature type="compositionally biased region" description="Low complexity" evidence="1">
    <location>
        <begin position="107"/>
        <end position="123"/>
    </location>
</feature>
<dbReference type="PROSITE" id="PS51318">
    <property type="entry name" value="TAT"/>
    <property type="match status" value="1"/>
</dbReference>
<gene>
    <name evidence="2" type="ORF">FHX73_113604</name>
</gene>
<comment type="caution">
    <text evidence="2">The sequence shown here is derived from an EMBL/GenBank/DDBJ whole genome shotgun (WGS) entry which is preliminary data.</text>
</comment>
<reference evidence="2 3" key="1">
    <citation type="submission" date="2019-06" db="EMBL/GenBank/DDBJ databases">
        <title>Sequencing the genomes of 1000 actinobacteria strains.</title>
        <authorList>
            <person name="Klenk H.-P."/>
        </authorList>
    </citation>
    <scope>NUCLEOTIDE SEQUENCE [LARGE SCALE GENOMIC DNA]</scope>
    <source>
        <strain evidence="2 3">DSM 44826</strain>
    </source>
</reference>
<evidence type="ECO:0000313" key="2">
    <source>
        <dbReference type="EMBL" id="TWF99752.1"/>
    </source>
</evidence>
<evidence type="ECO:0000313" key="3">
    <source>
        <dbReference type="Proteomes" id="UP000317940"/>
    </source>
</evidence>
<feature type="region of interest" description="Disordered" evidence="1">
    <location>
        <begin position="38"/>
        <end position="123"/>
    </location>
</feature>
<evidence type="ECO:0000256" key="1">
    <source>
        <dbReference type="SAM" id="MobiDB-lite"/>
    </source>
</evidence>
<dbReference type="AlphaFoldDB" id="A0A561UK59"/>
<dbReference type="RefSeq" id="WP_145905963.1">
    <property type="nucleotide sequence ID" value="NZ_BAAAMZ010000029.1"/>
</dbReference>
<sequence>MTNRTQIAPRRRLLKAGGLGVAAGAVAGLMYLLPAAPAADAAAPGSHPRPPAAGRPAAGGVQQADQDLLGVLHWPGAGGSDHHRGPGGQPGGGHPKAPGRPPVQQIANTPGGTPPGGASAARP</sequence>
<dbReference type="InterPro" id="IPR006311">
    <property type="entry name" value="TAT_signal"/>
</dbReference>
<proteinExistence type="predicted"/>
<accession>A0A561UK59</accession>
<name>A0A561UK59_9ACTN</name>
<organism evidence="2 3">
    <name type="scientific">Kitasatospora viridis</name>
    <dbReference type="NCBI Taxonomy" id="281105"/>
    <lineage>
        <taxon>Bacteria</taxon>
        <taxon>Bacillati</taxon>
        <taxon>Actinomycetota</taxon>
        <taxon>Actinomycetes</taxon>
        <taxon>Kitasatosporales</taxon>
        <taxon>Streptomycetaceae</taxon>
        <taxon>Kitasatospora</taxon>
    </lineage>
</organism>
<keyword evidence="3" id="KW-1185">Reference proteome</keyword>
<dbReference type="Proteomes" id="UP000317940">
    <property type="component" value="Unassembled WGS sequence"/>
</dbReference>